<reference evidence="1 2" key="1">
    <citation type="submission" date="2019-03" db="EMBL/GenBank/DDBJ databases">
        <title>Genomic Encyclopedia of Type Strains, Phase IV (KMG-IV): sequencing the most valuable type-strain genomes for metagenomic binning, comparative biology and taxonomic classification.</title>
        <authorList>
            <person name="Goeker M."/>
        </authorList>
    </citation>
    <scope>NUCLEOTIDE SEQUENCE [LARGE SCALE GENOMIC DNA]</scope>
    <source>
        <strain evidence="1 2">DSM 101688</strain>
    </source>
</reference>
<sequence length="157" mass="18954">MRNPRAQKCRKPIIFRHLEEEEKELLRKEPGALSVAAFRHKKWREIHKYLHNHPFHVNSALERSQQWRRVFDFMRTIVEEDEITDWLLVQIDVANNLERGIRDLRPRKNGPCYDVFMEFIRDRKRKAKVVHRWLQDAQTQGSALTWSVPDQMGLKNT</sequence>
<proteinExistence type="predicted"/>
<dbReference type="EMBL" id="SLZW01000008">
    <property type="protein sequence ID" value="TCS61233.1"/>
    <property type="molecule type" value="Genomic_DNA"/>
</dbReference>
<dbReference type="Proteomes" id="UP000295304">
    <property type="component" value="Unassembled WGS sequence"/>
</dbReference>
<comment type="caution">
    <text evidence="1">The sequence shown here is derived from an EMBL/GenBank/DDBJ whole genome shotgun (WGS) entry which is preliminary data.</text>
</comment>
<protein>
    <submittedName>
        <fullName evidence="1">Uncharacterized protein</fullName>
    </submittedName>
</protein>
<organism evidence="1 2">
    <name type="scientific">Varunaivibrio sulfuroxidans</name>
    <dbReference type="NCBI Taxonomy" id="1773489"/>
    <lineage>
        <taxon>Bacteria</taxon>
        <taxon>Pseudomonadati</taxon>
        <taxon>Pseudomonadota</taxon>
        <taxon>Alphaproteobacteria</taxon>
        <taxon>Rhodospirillales</taxon>
        <taxon>Magnetovibrionaceae</taxon>
        <taxon>Varunaivibrio</taxon>
    </lineage>
</organism>
<evidence type="ECO:0000313" key="2">
    <source>
        <dbReference type="Proteomes" id="UP000295304"/>
    </source>
</evidence>
<keyword evidence="2" id="KW-1185">Reference proteome</keyword>
<accession>A0A4R3J8I8</accession>
<dbReference type="RefSeq" id="WP_132939537.1">
    <property type="nucleotide sequence ID" value="NZ_CP119676.1"/>
</dbReference>
<dbReference type="OrthoDB" id="9961785at2"/>
<name>A0A4R3J8I8_9PROT</name>
<gene>
    <name evidence="1" type="ORF">EDD55_10831</name>
</gene>
<dbReference type="AlphaFoldDB" id="A0A4R3J8I8"/>
<evidence type="ECO:0000313" key="1">
    <source>
        <dbReference type="EMBL" id="TCS61233.1"/>
    </source>
</evidence>